<protein>
    <submittedName>
        <fullName evidence="2">Pre-mRNA-processing factor 6</fullName>
    </submittedName>
</protein>
<evidence type="ECO:0000256" key="1">
    <source>
        <dbReference type="ARBA" id="ARBA00022737"/>
    </source>
</evidence>
<sequence length="195" mass="22132">NPKKARAIIARALTFISKSTKLWLRAVRLENSREGKKAVLRKALRLLPASAKIWKTLIELEEEADAKLMLSKAVRCVPQNVDFWLALARLEDYENARRVLNEARSNLPGEPKIWIAAAKLEEAKNNDFAVKIVSKGIKSLKKHGVIIDRDFWIQSAYECEESDSPITSKAIIDHVLEENVEKNGRKMVWKADADS</sequence>
<feature type="non-terminal residue" evidence="2">
    <location>
        <position position="1"/>
    </location>
</feature>
<keyword evidence="1" id="KW-0677">Repeat</keyword>
<organism evidence="2 3">
    <name type="scientific">Bonamia ostreae</name>
    <dbReference type="NCBI Taxonomy" id="126728"/>
    <lineage>
        <taxon>Eukaryota</taxon>
        <taxon>Sar</taxon>
        <taxon>Rhizaria</taxon>
        <taxon>Endomyxa</taxon>
        <taxon>Ascetosporea</taxon>
        <taxon>Haplosporida</taxon>
        <taxon>Bonamia</taxon>
    </lineage>
</organism>
<dbReference type="InterPro" id="IPR045075">
    <property type="entry name" value="Syf1-like"/>
</dbReference>
<dbReference type="EMBL" id="JBDODL010003841">
    <property type="protein sequence ID" value="MES1922832.1"/>
    <property type="molecule type" value="Genomic_DNA"/>
</dbReference>
<dbReference type="Gene3D" id="1.25.40.10">
    <property type="entry name" value="Tetratricopeptide repeat domain"/>
    <property type="match status" value="1"/>
</dbReference>
<comment type="caution">
    <text evidence="2">The sequence shown here is derived from an EMBL/GenBank/DDBJ whole genome shotgun (WGS) entry which is preliminary data.</text>
</comment>
<evidence type="ECO:0000313" key="3">
    <source>
        <dbReference type="Proteomes" id="UP001439008"/>
    </source>
</evidence>
<proteinExistence type="predicted"/>
<dbReference type="Proteomes" id="UP001439008">
    <property type="component" value="Unassembled WGS sequence"/>
</dbReference>
<dbReference type="SMART" id="SM00386">
    <property type="entry name" value="HAT"/>
    <property type="match status" value="3"/>
</dbReference>
<dbReference type="PANTHER" id="PTHR11246:SF1">
    <property type="entry name" value="PRE-MRNA-PROCESSING FACTOR 6"/>
    <property type="match status" value="1"/>
</dbReference>
<evidence type="ECO:0000313" key="2">
    <source>
        <dbReference type="EMBL" id="MES1922832.1"/>
    </source>
</evidence>
<reference evidence="2 3" key="1">
    <citation type="journal article" date="2024" name="BMC Biol.">
        <title>Comparative genomics of Ascetosporea gives new insight into the evolutionary basis for animal parasitism in Rhizaria.</title>
        <authorList>
            <person name="Hiltunen Thoren M."/>
            <person name="Onut-Brannstrom I."/>
            <person name="Alfjorden A."/>
            <person name="Peckova H."/>
            <person name="Swords F."/>
            <person name="Hooper C."/>
            <person name="Holzer A.S."/>
            <person name="Bass D."/>
            <person name="Burki F."/>
        </authorList>
    </citation>
    <scope>NUCLEOTIDE SEQUENCE [LARGE SCALE GENOMIC DNA]</scope>
    <source>
        <strain evidence="2">20-A016</strain>
    </source>
</reference>
<name>A0ABV2AT55_9EUKA</name>
<dbReference type="InterPro" id="IPR003107">
    <property type="entry name" value="HAT"/>
</dbReference>
<accession>A0ABV2AT55</accession>
<dbReference type="SUPFAM" id="SSF48452">
    <property type="entry name" value="TPR-like"/>
    <property type="match status" value="1"/>
</dbReference>
<dbReference type="InterPro" id="IPR011990">
    <property type="entry name" value="TPR-like_helical_dom_sf"/>
</dbReference>
<gene>
    <name evidence="2" type="primary">PRPF6_2</name>
    <name evidence="2" type="ORF">MHBO_004360</name>
</gene>
<feature type="non-terminal residue" evidence="2">
    <location>
        <position position="195"/>
    </location>
</feature>
<dbReference type="PANTHER" id="PTHR11246">
    <property type="entry name" value="PRE-MRNA SPLICING FACTOR"/>
    <property type="match status" value="1"/>
</dbReference>
<keyword evidence="3" id="KW-1185">Reference proteome</keyword>